<evidence type="ECO:0000313" key="2">
    <source>
        <dbReference type="Proteomes" id="UP001604336"/>
    </source>
</evidence>
<reference evidence="2" key="1">
    <citation type="submission" date="2024-07" db="EMBL/GenBank/DDBJ databases">
        <title>Two chromosome-level genome assemblies of Korean endemic species Abeliophyllum distichum and Forsythia ovata (Oleaceae).</title>
        <authorList>
            <person name="Jang H."/>
        </authorList>
    </citation>
    <scope>NUCLEOTIDE SEQUENCE [LARGE SCALE GENOMIC DNA]</scope>
</reference>
<dbReference type="AlphaFoldDB" id="A0ABD1PQ45"/>
<dbReference type="Proteomes" id="UP001604336">
    <property type="component" value="Unassembled WGS sequence"/>
</dbReference>
<sequence length="177" mass="19585">MSINSGFDKLSRAIVVMSSNEVSLELAEVLPIRGIVTCMGEEIHIAGYDKLGLIGGGPGATSSEFVNRLAAEDISSSVNEMNLDSLRQTFKVPANIRFYVPEPHERSCAHREGFVSLHVQSFNARTRLPLDPFYGCVLKTYGLALTQVATNGWSQMVGSLYLWFWHSTGFEMPLHVF</sequence>
<dbReference type="EMBL" id="JBFOLK010000013">
    <property type="protein sequence ID" value="KAL2466035.1"/>
    <property type="molecule type" value="Genomic_DNA"/>
</dbReference>
<proteinExistence type="predicted"/>
<evidence type="ECO:0000313" key="1">
    <source>
        <dbReference type="EMBL" id="KAL2466035.1"/>
    </source>
</evidence>
<comment type="caution">
    <text evidence="1">The sequence shown here is derived from an EMBL/GenBank/DDBJ whole genome shotgun (WGS) entry which is preliminary data.</text>
</comment>
<keyword evidence="2" id="KW-1185">Reference proteome</keyword>
<name>A0ABD1PQ45_9LAMI</name>
<organism evidence="1 2">
    <name type="scientific">Abeliophyllum distichum</name>
    <dbReference type="NCBI Taxonomy" id="126358"/>
    <lineage>
        <taxon>Eukaryota</taxon>
        <taxon>Viridiplantae</taxon>
        <taxon>Streptophyta</taxon>
        <taxon>Embryophyta</taxon>
        <taxon>Tracheophyta</taxon>
        <taxon>Spermatophyta</taxon>
        <taxon>Magnoliopsida</taxon>
        <taxon>eudicotyledons</taxon>
        <taxon>Gunneridae</taxon>
        <taxon>Pentapetalae</taxon>
        <taxon>asterids</taxon>
        <taxon>lamiids</taxon>
        <taxon>Lamiales</taxon>
        <taxon>Oleaceae</taxon>
        <taxon>Forsythieae</taxon>
        <taxon>Abeliophyllum</taxon>
    </lineage>
</organism>
<gene>
    <name evidence="1" type="ORF">Adt_41886</name>
</gene>
<protein>
    <submittedName>
        <fullName evidence="1">Uncharacterized protein</fullName>
    </submittedName>
</protein>
<accession>A0ABD1PQ45</accession>